<evidence type="ECO:0000313" key="4">
    <source>
        <dbReference type="EMBL" id="PIX34997.1"/>
    </source>
</evidence>
<dbReference type="Pfam" id="PF22725">
    <property type="entry name" value="GFO_IDH_MocA_C3"/>
    <property type="match status" value="1"/>
</dbReference>
<dbReference type="SUPFAM" id="SSF55347">
    <property type="entry name" value="Glyceraldehyde-3-phosphate dehydrogenase-like, C-terminal domain"/>
    <property type="match status" value="1"/>
</dbReference>
<dbReference type="Proteomes" id="UP000182763">
    <property type="component" value="Unassembled WGS sequence"/>
</dbReference>
<dbReference type="GO" id="GO:0000166">
    <property type="term" value="F:nucleotide binding"/>
    <property type="evidence" value="ECO:0007669"/>
    <property type="project" value="InterPro"/>
</dbReference>
<accession>A0A2M7KA42</accession>
<dbReference type="RefSeq" id="WP_406606574.1">
    <property type="nucleotide sequence ID" value="NZ_PFKO01000001.1"/>
</dbReference>
<dbReference type="Gene3D" id="3.30.360.10">
    <property type="entry name" value="Dihydrodipicolinate Reductase, domain 2"/>
    <property type="match status" value="1"/>
</dbReference>
<dbReference type="Pfam" id="PF01408">
    <property type="entry name" value="GFO_IDH_MocA"/>
    <property type="match status" value="1"/>
</dbReference>
<reference evidence="7 8" key="3">
    <citation type="submission" date="2017-09" db="EMBL/GenBank/DDBJ databases">
        <title>Depth-based differentiation of microbial function through sediment-hosted aquifers and enrichment of novel symbionts in the deep terrestrial subsurface.</title>
        <authorList>
            <person name="Probst A.J."/>
            <person name="Ladd B."/>
            <person name="Jarett J.K."/>
            <person name="Geller-Mcgrath D.E."/>
            <person name="Sieber C.M."/>
            <person name="Emerson J.B."/>
            <person name="Anantharaman K."/>
            <person name="Thomas B.C."/>
            <person name="Malmstrom R."/>
            <person name="Stieglmeier M."/>
            <person name="Klingl A."/>
            <person name="Woyke T."/>
            <person name="Ryan C.M."/>
            <person name="Banfield J.F."/>
        </authorList>
    </citation>
    <scope>NUCLEOTIDE SEQUENCE [LARGE SCALE GENOMIC DNA]</scope>
    <source>
        <strain evidence="5">CG_4_10_14_3_um_filter_34_13</strain>
    </source>
</reference>
<reference evidence="3 6" key="1">
    <citation type="journal article" date="2016" name="Environ. Microbiol.">
        <title>Genomic resolution of a cold subsurface aquifer community provides metabolic insights for novel microbes adapted to high CO concentrations.</title>
        <authorList>
            <person name="Probst A.J."/>
            <person name="Castelle C.J."/>
            <person name="Singh A."/>
            <person name="Brown C.T."/>
            <person name="Anantharaman K."/>
            <person name="Sharon I."/>
            <person name="Hug L.A."/>
            <person name="Burstein D."/>
            <person name="Emerson J.B."/>
            <person name="Thomas B.C."/>
            <person name="Banfield J.F."/>
        </authorList>
    </citation>
    <scope>NUCLEOTIDE SEQUENCE [LARGE SCALE GENOMIC DNA]</scope>
    <source>
        <strain evidence="3">CG2_30_33_13</strain>
    </source>
</reference>
<dbReference type="InterPro" id="IPR036291">
    <property type="entry name" value="NAD(P)-bd_dom_sf"/>
</dbReference>
<dbReference type="SUPFAM" id="SSF51735">
    <property type="entry name" value="NAD(P)-binding Rossmann-fold domains"/>
    <property type="match status" value="1"/>
</dbReference>
<evidence type="ECO:0000313" key="5">
    <source>
        <dbReference type="EMBL" id="PIY34006.1"/>
    </source>
</evidence>
<dbReference type="InterPro" id="IPR000683">
    <property type="entry name" value="Gfo/Idh/MocA-like_OxRdtase_N"/>
</dbReference>
<dbReference type="Proteomes" id="UP000230646">
    <property type="component" value="Unassembled WGS sequence"/>
</dbReference>
<dbReference type="InterPro" id="IPR055170">
    <property type="entry name" value="GFO_IDH_MocA-like_dom"/>
</dbReference>
<comment type="caution">
    <text evidence="3">The sequence shown here is derived from an EMBL/GenBank/DDBJ whole genome shotgun (WGS) entry which is preliminary data.</text>
</comment>
<evidence type="ECO:0000313" key="6">
    <source>
        <dbReference type="Proteomes" id="UP000182763"/>
    </source>
</evidence>
<evidence type="ECO:0000313" key="7">
    <source>
        <dbReference type="Proteomes" id="UP000230646"/>
    </source>
</evidence>
<feature type="domain" description="GFO/IDH/MocA-like oxidoreductase" evidence="2">
    <location>
        <begin position="144"/>
        <end position="274"/>
    </location>
</feature>
<dbReference type="EMBL" id="PFKO01000001">
    <property type="protein sequence ID" value="PIY34006.1"/>
    <property type="molecule type" value="Genomic_DNA"/>
</dbReference>
<name>A0A1J5H178_9BACT</name>
<evidence type="ECO:0000313" key="3">
    <source>
        <dbReference type="EMBL" id="OIP74623.1"/>
    </source>
</evidence>
<accession>A0A1J5H178</accession>
<dbReference type="PANTHER" id="PTHR43708:SF3">
    <property type="entry name" value="OXIDOREDUCTASE"/>
    <property type="match status" value="1"/>
</dbReference>
<dbReference type="AlphaFoldDB" id="A0A1J5H178"/>
<sequence>MKKLYGGIIGAGKNSFIGLVHRASATLNGEAEIIAGVFSSDSARSAERGAELGIEKSRIYSNYMEMIEKENSLPKRARIDFVIIATPNASHSNMTKAFLEGGFHVVSDKPMAVSLSEALEIKKIAEKTGMIFALTHGYTGYPMVKQARDLVRSGSIGRIISILVGYTQGWLSPLINDPEIFRTWHLDPAVSGPSCTMIDIGIHALNLAQTITGLKPEKVCADLNTAIPGNQLDDNGSVLIKFSGMANGLLHASQVSTGEGNALRIRIYGDKAGLAWDQEFPEVLEMMNLDGTSTIFKKGIPALCIEARKASKLPPGHPEGLIGAFSNIYSAAFRAMNCVKNNQPPCSGGISGWDFPGMDEGITGIAFVEAILKSSKSSEKWTEVIL</sequence>
<dbReference type="STRING" id="1805029.AUK42_00915"/>
<organism evidence="3 6">
    <name type="scientific">Candidatus Infernicultor aquiphilus</name>
    <dbReference type="NCBI Taxonomy" id="1805029"/>
    <lineage>
        <taxon>Bacteria</taxon>
        <taxon>Pseudomonadati</taxon>
        <taxon>Atribacterota</taxon>
        <taxon>Candidatus Phoenicimicrobiia</taxon>
        <taxon>Candidatus Pheonicimicrobiales</taxon>
        <taxon>Candidatus Phoenicimicrobiaceae</taxon>
        <taxon>Candidatus Infernicultor</taxon>
    </lineage>
</organism>
<evidence type="ECO:0000313" key="8">
    <source>
        <dbReference type="Proteomes" id="UP000231493"/>
    </source>
</evidence>
<reference evidence="4" key="2">
    <citation type="submission" date="2017-09" db="EMBL/GenBank/DDBJ databases">
        <title>Depth-based differentiation of microbial function through sediment-hosted aquifers and enrichment of novel symbionts in the deep terrestrial subsurface.</title>
        <authorList>
            <person name="Probst A.J."/>
            <person name="Ladd B."/>
            <person name="Jarett J.K."/>
            <person name="Geller-Mcgrath D.E."/>
            <person name="Sieber C.M.K."/>
            <person name="Emerson J.B."/>
            <person name="Anantharaman K."/>
            <person name="Thomas B.C."/>
            <person name="Malmstrom R."/>
            <person name="Stieglmeier M."/>
            <person name="Klingl A."/>
            <person name="Woyke T."/>
            <person name="Ryan C.M."/>
            <person name="Banfield J.F."/>
        </authorList>
    </citation>
    <scope>NUCLEOTIDE SEQUENCE</scope>
    <source>
        <strain evidence="4">CG_4_8_14_3_um_filter_34_18</strain>
    </source>
</reference>
<accession>A0A2M7PUW8</accession>
<feature type="domain" description="Gfo/Idh/MocA-like oxidoreductase N-terminal" evidence="1">
    <location>
        <begin position="7"/>
        <end position="134"/>
    </location>
</feature>
<protein>
    <submittedName>
        <fullName evidence="4">Oxidoreductase</fullName>
    </submittedName>
</protein>
<evidence type="ECO:0000259" key="1">
    <source>
        <dbReference type="Pfam" id="PF01408"/>
    </source>
</evidence>
<dbReference type="EMBL" id="MNYY01000020">
    <property type="protein sequence ID" value="OIP74623.1"/>
    <property type="molecule type" value="Genomic_DNA"/>
</dbReference>
<evidence type="ECO:0000259" key="2">
    <source>
        <dbReference type="Pfam" id="PF22725"/>
    </source>
</evidence>
<dbReference type="Gene3D" id="3.40.50.720">
    <property type="entry name" value="NAD(P)-binding Rossmann-like Domain"/>
    <property type="match status" value="1"/>
</dbReference>
<dbReference type="EMBL" id="PFIP01000028">
    <property type="protein sequence ID" value="PIX34997.1"/>
    <property type="molecule type" value="Genomic_DNA"/>
</dbReference>
<proteinExistence type="predicted"/>
<dbReference type="InterPro" id="IPR051317">
    <property type="entry name" value="Gfo/Idh/MocA_oxidoreduct"/>
</dbReference>
<dbReference type="Proteomes" id="UP000231493">
    <property type="component" value="Unassembled WGS sequence"/>
</dbReference>
<dbReference type="PANTHER" id="PTHR43708">
    <property type="entry name" value="CONSERVED EXPRESSED OXIDOREDUCTASE (EUROFUNG)"/>
    <property type="match status" value="1"/>
</dbReference>
<gene>
    <name evidence="3" type="ORF">AUK42_00915</name>
    <name evidence="5" type="ORF">COZ07_00015</name>
    <name evidence="4" type="ORF">COZ58_01790</name>
</gene>